<sequence>MNDAPAARSDAGGRDKDGQSTLNISMTIHFFNLDGKMVTHEGLQDEQPG</sequence>
<keyword evidence="3" id="KW-1185">Reference proteome</keyword>
<proteinExistence type="predicted"/>
<reference evidence="2" key="1">
    <citation type="submission" date="2022-07" db="EMBL/GenBank/DDBJ databases">
        <authorList>
            <person name="Macas J."/>
            <person name="Novak P."/>
            <person name="Neumann P."/>
        </authorList>
    </citation>
    <scope>NUCLEOTIDE SEQUENCE</scope>
</reference>
<feature type="region of interest" description="Disordered" evidence="1">
    <location>
        <begin position="1"/>
        <end position="21"/>
    </location>
</feature>
<evidence type="ECO:0000256" key="1">
    <source>
        <dbReference type="SAM" id="MobiDB-lite"/>
    </source>
</evidence>
<dbReference type="EMBL" id="CAMAPF010000010">
    <property type="protein sequence ID" value="CAH9062306.1"/>
    <property type="molecule type" value="Genomic_DNA"/>
</dbReference>
<name>A0AAV0C1E1_9ASTE</name>
<organism evidence="2 3">
    <name type="scientific">Cuscuta epithymum</name>
    <dbReference type="NCBI Taxonomy" id="186058"/>
    <lineage>
        <taxon>Eukaryota</taxon>
        <taxon>Viridiplantae</taxon>
        <taxon>Streptophyta</taxon>
        <taxon>Embryophyta</taxon>
        <taxon>Tracheophyta</taxon>
        <taxon>Spermatophyta</taxon>
        <taxon>Magnoliopsida</taxon>
        <taxon>eudicotyledons</taxon>
        <taxon>Gunneridae</taxon>
        <taxon>Pentapetalae</taxon>
        <taxon>asterids</taxon>
        <taxon>lamiids</taxon>
        <taxon>Solanales</taxon>
        <taxon>Convolvulaceae</taxon>
        <taxon>Cuscuteae</taxon>
        <taxon>Cuscuta</taxon>
        <taxon>Cuscuta subgen. Cuscuta</taxon>
    </lineage>
</organism>
<protein>
    <submittedName>
        <fullName evidence="2">Uncharacterized protein</fullName>
    </submittedName>
</protein>
<accession>A0AAV0C1E1</accession>
<evidence type="ECO:0000313" key="3">
    <source>
        <dbReference type="Proteomes" id="UP001152523"/>
    </source>
</evidence>
<evidence type="ECO:0000313" key="2">
    <source>
        <dbReference type="EMBL" id="CAH9062306.1"/>
    </source>
</evidence>
<comment type="caution">
    <text evidence="2">The sequence shown here is derived from an EMBL/GenBank/DDBJ whole genome shotgun (WGS) entry which is preliminary data.</text>
</comment>
<dbReference type="Proteomes" id="UP001152523">
    <property type="component" value="Unassembled WGS sequence"/>
</dbReference>
<dbReference type="AlphaFoldDB" id="A0AAV0C1E1"/>
<gene>
    <name evidence="2" type="ORF">CEPIT_LOCUS1817</name>
</gene>